<dbReference type="AlphaFoldDB" id="A0A8X6FM17"/>
<organism evidence="2 3">
    <name type="scientific">Trichonephila clavata</name>
    <name type="common">Joro spider</name>
    <name type="synonym">Nephila clavata</name>
    <dbReference type="NCBI Taxonomy" id="2740835"/>
    <lineage>
        <taxon>Eukaryota</taxon>
        <taxon>Metazoa</taxon>
        <taxon>Ecdysozoa</taxon>
        <taxon>Arthropoda</taxon>
        <taxon>Chelicerata</taxon>
        <taxon>Arachnida</taxon>
        <taxon>Araneae</taxon>
        <taxon>Araneomorphae</taxon>
        <taxon>Entelegynae</taxon>
        <taxon>Araneoidea</taxon>
        <taxon>Nephilidae</taxon>
        <taxon>Trichonephila</taxon>
    </lineage>
</organism>
<evidence type="ECO:0000313" key="2">
    <source>
        <dbReference type="EMBL" id="GFQ83947.1"/>
    </source>
</evidence>
<dbReference type="Proteomes" id="UP000887116">
    <property type="component" value="Unassembled WGS sequence"/>
</dbReference>
<keyword evidence="1" id="KW-1133">Transmembrane helix</keyword>
<feature type="transmembrane region" description="Helical" evidence="1">
    <location>
        <begin position="93"/>
        <end position="114"/>
    </location>
</feature>
<comment type="caution">
    <text evidence="2">The sequence shown here is derived from an EMBL/GenBank/DDBJ whole genome shotgun (WGS) entry which is preliminary data.</text>
</comment>
<gene>
    <name evidence="2" type="ORF">TNCT_711201</name>
</gene>
<name>A0A8X6FM17_TRICU</name>
<keyword evidence="1" id="KW-0812">Transmembrane</keyword>
<feature type="transmembrane region" description="Helical" evidence="1">
    <location>
        <begin position="126"/>
        <end position="150"/>
    </location>
</feature>
<keyword evidence="3" id="KW-1185">Reference proteome</keyword>
<keyword evidence="1" id="KW-0472">Membrane</keyword>
<protein>
    <submittedName>
        <fullName evidence="2">Uncharacterized protein</fullName>
    </submittedName>
</protein>
<reference evidence="2" key="1">
    <citation type="submission" date="2020-07" db="EMBL/GenBank/DDBJ databases">
        <title>Multicomponent nature underlies the extraordinary mechanical properties of spider dragline silk.</title>
        <authorList>
            <person name="Kono N."/>
            <person name="Nakamura H."/>
            <person name="Mori M."/>
            <person name="Yoshida Y."/>
            <person name="Ohtoshi R."/>
            <person name="Malay A.D."/>
            <person name="Moran D.A.P."/>
            <person name="Tomita M."/>
            <person name="Numata K."/>
            <person name="Arakawa K."/>
        </authorList>
    </citation>
    <scope>NUCLEOTIDE SEQUENCE</scope>
</reference>
<proteinExistence type="predicted"/>
<evidence type="ECO:0000256" key="1">
    <source>
        <dbReference type="SAM" id="Phobius"/>
    </source>
</evidence>
<feature type="transmembrane region" description="Helical" evidence="1">
    <location>
        <begin position="7"/>
        <end position="27"/>
    </location>
</feature>
<accession>A0A8X6FM17</accession>
<evidence type="ECO:0000313" key="3">
    <source>
        <dbReference type="Proteomes" id="UP000887116"/>
    </source>
</evidence>
<dbReference type="EMBL" id="BMAO01002873">
    <property type="protein sequence ID" value="GFQ83947.1"/>
    <property type="molecule type" value="Genomic_DNA"/>
</dbReference>
<sequence length="211" mass="23985">MFRKFQICIFYGIKLTGFSATICNIIHMTHSALLYALPFTTFSIFYVTICTQIRSKLLSFESLLSSKKILNYEEFLKAFSSVKTRVEAIDKEVSFLIFCSIVYTSSSMYCLLHAAFDQDHYYGLKLFELILFFLCSSVIFLVTTVSASLVSEASQDIASTVRSLTAPSVATGLSLQRFLLVVEKDICLTVWEDCADSKKLHYWYDGSHSYL</sequence>
<feature type="transmembrane region" description="Helical" evidence="1">
    <location>
        <begin position="33"/>
        <end position="53"/>
    </location>
</feature>